<comment type="similarity">
    <text evidence="1">Belongs to the UDP-glycosyltransferase family.</text>
</comment>
<dbReference type="PANTHER" id="PTHR48047:SF107">
    <property type="entry name" value="UDP-GLYCOSYLTRANSFERASE 92A1-LIKE"/>
    <property type="match status" value="1"/>
</dbReference>
<reference evidence="2 3" key="1">
    <citation type="journal article" date="2024" name="Plant Biotechnol. J.">
        <title>Dendrobium thyrsiflorum genome and its molecular insights into genes involved in important horticultural traits.</title>
        <authorList>
            <person name="Chen B."/>
            <person name="Wang J.Y."/>
            <person name="Zheng P.J."/>
            <person name="Li K.L."/>
            <person name="Liang Y.M."/>
            <person name="Chen X.F."/>
            <person name="Zhang C."/>
            <person name="Zhao X."/>
            <person name="He X."/>
            <person name="Zhang G.Q."/>
            <person name="Liu Z.J."/>
            <person name="Xu Q."/>
        </authorList>
    </citation>
    <scope>NUCLEOTIDE SEQUENCE [LARGE SCALE GENOMIC DNA]</scope>
    <source>
        <strain evidence="2">GZMU011</strain>
    </source>
</reference>
<sequence>MSHYMLAADGFDDRSVFLPRQIHFYLKSDALLCNTVEEIEPAGVHLLRRITGLRVFTVGIGREAGIEVDPCIEWLKSHRPASVLYISFGSQNTIEASQMMALAEGQEASRVAFISVVRPPLGFDMNGEFEAERWLPDGFEARMAEKRRGLIGGVQMGTADWDIVA</sequence>
<evidence type="ECO:0000313" key="2">
    <source>
        <dbReference type="EMBL" id="KAL0920421.1"/>
    </source>
</evidence>
<accession>A0ABD0VCT7</accession>
<organism evidence="2 3">
    <name type="scientific">Dendrobium thyrsiflorum</name>
    <name type="common">Pinecone-like raceme dendrobium</name>
    <name type="synonym">Orchid</name>
    <dbReference type="NCBI Taxonomy" id="117978"/>
    <lineage>
        <taxon>Eukaryota</taxon>
        <taxon>Viridiplantae</taxon>
        <taxon>Streptophyta</taxon>
        <taxon>Embryophyta</taxon>
        <taxon>Tracheophyta</taxon>
        <taxon>Spermatophyta</taxon>
        <taxon>Magnoliopsida</taxon>
        <taxon>Liliopsida</taxon>
        <taxon>Asparagales</taxon>
        <taxon>Orchidaceae</taxon>
        <taxon>Epidendroideae</taxon>
        <taxon>Malaxideae</taxon>
        <taxon>Dendrobiinae</taxon>
        <taxon>Dendrobium</taxon>
    </lineage>
</organism>
<comment type="caution">
    <text evidence="2">The sequence shown here is derived from an EMBL/GenBank/DDBJ whole genome shotgun (WGS) entry which is preliminary data.</text>
</comment>
<dbReference type="Proteomes" id="UP001552299">
    <property type="component" value="Unassembled WGS sequence"/>
</dbReference>
<name>A0ABD0VCT7_DENTH</name>
<protein>
    <submittedName>
        <fullName evidence="2">Uncharacterized protein</fullName>
    </submittedName>
</protein>
<evidence type="ECO:0000256" key="1">
    <source>
        <dbReference type="ARBA" id="ARBA00009995"/>
    </source>
</evidence>
<dbReference type="AlphaFoldDB" id="A0ABD0VCT7"/>
<evidence type="ECO:0000313" key="3">
    <source>
        <dbReference type="Proteomes" id="UP001552299"/>
    </source>
</evidence>
<proteinExistence type="inferred from homology"/>
<dbReference type="SUPFAM" id="SSF53756">
    <property type="entry name" value="UDP-Glycosyltransferase/glycogen phosphorylase"/>
    <property type="match status" value="1"/>
</dbReference>
<keyword evidence="3" id="KW-1185">Reference proteome</keyword>
<dbReference type="EMBL" id="JANQDX010000008">
    <property type="protein sequence ID" value="KAL0920421.1"/>
    <property type="molecule type" value="Genomic_DNA"/>
</dbReference>
<gene>
    <name evidence="2" type="ORF">M5K25_009558</name>
</gene>
<dbReference type="Gene3D" id="3.40.50.2000">
    <property type="entry name" value="Glycogen Phosphorylase B"/>
    <property type="match status" value="2"/>
</dbReference>
<dbReference type="PANTHER" id="PTHR48047">
    <property type="entry name" value="GLYCOSYLTRANSFERASE"/>
    <property type="match status" value="1"/>
</dbReference>